<accession>E2B0N3</accession>
<evidence type="ECO:0000256" key="1">
    <source>
        <dbReference type="SAM" id="Coils"/>
    </source>
</evidence>
<organism evidence="4">
    <name type="scientific">Camponotus floridanus</name>
    <name type="common">Florida carpenter ant</name>
    <dbReference type="NCBI Taxonomy" id="104421"/>
    <lineage>
        <taxon>Eukaryota</taxon>
        <taxon>Metazoa</taxon>
        <taxon>Ecdysozoa</taxon>
        <taxon>Arthropoda</taxon>
        <taxon>Hexapoda</taxon>
        <taxon>Insecta</taxon>
        <taxon>Pterygota</taxon>
        <taxon>Neoptera</taxon>
        <taxon>Endopterygota</taxon>
        <taxon>Hymenoptera</taxon>
        <taxon>Apocrita</taxon>
        <taxon>Aculeata</taxon>
        <taxon>Formicoidea</taxon>
        <taxon>Formicidae</taxon>
        <taxon>Formicinae</taxon>
        <taxon>Camponotus</taxon>
    </lineage>
</organism>
<sequence>MTESDNIREREKIAREIEKTSESIRKKHRALKTGKIDDDIAVKTHFKLIIEPLQKIVDNSSFIAVKNEPESSNADAIIKTLLIKRYKKKEKEEEEEDGTPKKRQQLKANRLLTPRTSDESLITSTPLLRDNENLNKLYVEQYVKTLKNQQKESDEKLTAFEKDVRALQTEINKLRHTINTNSETAINL</sequence>
<dbReference type="EMBL" id="GL444663">
    <property type="protein sequence ID" value="EFN60755.1"/>
    <property type="molecule type" value="Genomic_DNA"/>
</dbReference>
<dbReference type="InParanoid" id="E2B0N3"/>
<feature type="coiled-coil region" evidence="1">
    <location>
        <begin position="143"/>
        <end position="177"/>
    </location>
</feature>
<evidence type="ECO:0000313" key="4">
    <source>
        <dbReference type="Proteomes" id="UP000000311"/>
    </source>
</evidence>
<feature type="region of interest" description="Disordered" evidence="2">
    <location>
        <begin position="1"/>
        <end position="25"/>
    </location>
</feature>
<reference evidence="3 4" key="1">
    <citation type="journal article" date="2010" name="Science">
        <title>Genomic comparison of the ants Camponotus floridanus and Harpegnathos saltator.</title>
        <authorList>
            <person name="Bonasio R."/>
            <person name="Zhang G."/>
            <person name="Ye C."/>
            <person name="Mutti N.S."/>
            <person name="Fang X."/>
            <person name="Qin N."/>
            <person name="Donahue G."/>
            <person name="Yang P."/>
            <person name="Li Q."/>
            <person name="Li C."/>
            <person name="Zhang P."/>
            <person name="Huang Z."/>
            <person name="Berger S.L."/>
            <person name="Reinberg D."/>
            <person name="Wang J."/>
            <person name="Liebig J."/>
        </authorList>
    </citation>
    <scope>NUCLEOTIDE SEQUENCE [LARGE SCALE GENOMIC DNA]</scope>
    <source>
        <strain evidence="4">C129</strain>
    </source>
</reference>
<gene>
    <name evidence="3" type="ORF">EAG_00774</name>
</gene>
<name>E2B0N3_CAMFO</name>
<keyword evidence="1" id="KW-0175">Coiled coil</keyword>
<evidence type="ECO:0000256" key="2">
    <source>
        <dbReference type="SAM" id="MobiDB-lite"/>
    </source>
</evidence>
<feature type="region of interest" description="Disordered" evidence="2">
    <location>
        <begin position="89"/>
        <end position="112"/>
    </location>
</feature>
<evidence type="ECO:0000313" key="3">
    <source>
        <dbReference type="EMBL" id="EFN60755.1"/>
    </source>
</evidence>
<proteinExistence type="predicted"/>
<keyword evidence="4" id="KW-1185">Reference proteome</keyword>
<feature type="compositionally biased region" description="Basic and acidic residues" evidence="2">
    <location>
        <begin position="1"/>
        <end position="24"/>
    </location>
</feature>
<dbReference type="AlphaFoldDB" id="E2B0N3"/>
<dbReference type="Proteomes" id="UP000000311">
    <property type="component" value="Unassembled WGS sequence"/>
</dbReference>
<protein>
    <submittedName>
        <fullName evidence="3">Uncharacterized protein</fullName>
    </submittedName>
</protein>